<dbReference type="InterPro" id="IPR052155">
    <property type="entry name" value="Biofilm_reg_signaling"/>
</dbReference>
<evidence type="ECO:0000259" key="3">
    <source>
        <dbReference type="PROSITE" id="PS50883"/>
    </source>
</evidence>
<proteinExistence type="predicted"/>
<dbReference type="InterPro" id="IPR029787">
    <property type="entry name" value="Nucleotide_cyclase"/>
</dbReference>
<dbReference type="EMBL" id="JAMSHT010000001">
    <property type="protein sequence ID" value="MCM8557353.1"/>
    <property type="molecule type" value="Genomic_DNA"/>
</dbReference>
<feature type="compositionally biased region" description="Acidic residues" evidence="1">
    <location>
        <begin position="525"/>
        <end position="539"/>
    </location>
</feature>
<dbReference type="NCBIfam" id="TIGR00254">
    <property type="entry name" value="GGDEF"/>
    <property type="match status" value="1"/>
</dbReference>
<dbReference type="PROSITE" id="PS50887">
    <property type="entry name" value="GGDEF"/>
    <property type="match status" value="1"/>
</dbReference>
<keyword evidence="2" id="KW-0472">Membrane</keyword>
<organism evidence="5 6">
    <name type="scientific">Sphingomicrobium sediminis</name>
    <dbReference type="NCBI Taxonomy" id="2950949"/>
    <lineage>
        <taxon>Bacteria</taxon>
        <taxon>Pseudomonadati</taxon>
        <taxon>Pseudomonadota</taxon>
        <taxon>Alphaproteobacteria</taxon>
        <taxon>Sphingomonadales</taxon>
        <taxon>Sphingomonadaceae</taxon>
        <taxon>Sphingomicrobium</taxon>
    </lineage>
</organism>
<evidence type="ECO:0000313" key="5">
    <source>
        <dbReference type="EMBL" id="MCM8557353.1"/>
    </source>
</evidence>
<comment type="caution">
    <text evidence="5">The sequence shown here is derived from an EMBL/GenBank/DDBJ whole genome shotgun (WGS) entry which is preliminary data.</text>
</comment>
<dbReference type="SUPFAM" id="SSF55073">
    <property type="entry name" value="Nucleotide cyclase"/>
    <property type="match status" value="1"/>
</dbReference>
<dbReference type="Pfam" id="PF00563">
    <property type="entry name" value="EAL"/>
    <property type="match status" value="1"/>
</dbReference>
<evidence type="ECO:0000313" key="6">
    <source>
        <dbReference type="Proteomes" id="UP001155128"/>
    </source>
</evidence>
<keyword evidence="6" id="KW-1185">Reference proteome</keyword>
<evidence type="ECO:0000256" key="1">
    <source>
        <dbReference type="SAM" id="MobiDB-lite"/>
    </source>
</evidence>
<dbReference type="Gene3D" id="3.20.20.450">
    <property type="entry name" value="EAL domain"/>
    <property type="match status" value="1"/>
</dbReference>
<dbReference type="RefSeq" id="WP_252113347.1">
    <property type="nucleotide sequence ID" value="NZ_JAMSHT010000001.1"/>
</dbReference>
<feature type="transmembrane region" description="Helical" evidence="2">
    <location>
        <begin position="20"/>
        <end position="38"/>
    </location>
</feature>
<dbReference type="PANTHER" id="PTHR44757">
    <property type="entry name" value="DIGUANYLATE CYCLASE DGCP"/>
    <property type="match status" value="1"/>
</dbReference>
<dbReference type="PANTHER" id="PTHR44757:SF2">
    <property type="entry name" value="BIOFILM ARCHITECTURE MAINTENANCE PROTEIN MBAA"/>
    <property type="match status" value="1"/>
</dbReference>
<dbReference type="Proteomes" id="UP001155128">
    <property type="component" value="Unassembled WGS sequence"/>
</dbReference>
<dbReference type="CDD" id="cd01948">
    <property type="entry name" value="EAL"/>
    <property type="match status" value="1"/>
</dbReference>
<dbReference type="PROSITE" id="PS50883">
    <property type="entry name" value="EAL"/>
    <property type="match status" value="1"/>
</dbReference>
<sequence>MDAADQAPLRVSGASEGRAWRGLIVLCILIGAMGLFIWNGASLFIDLSRGIPEVTDDLTMAATALALNVALILFGWRYYVDLQHETMRREESEARALKQASTDGMTGLLNRKGFSEAAMKLAAEAKDGETEIAVISLQLNRFKMVNERHGFDAGDELLRRIAKAIEDTTGGRPVARVAGDEFAVIMVQRPGRRDTIDAFAKRLLELAGRPYEIDDKVIQVGAHVGIASAEIGEMKARDLLRRADIALAAGKAGRLARAVWFDEGMERELLAHSEIEQGIRYGIEAGQFIPYFEPQVDLTTGKVLGFEVLSRWDHPLAGMVGPSRFIPVAEEHNLIEALSEVVFKQAMKAALEWPDHVDLSINVAPSQLADSWLAQKLVRMLTETGFPAERLVVEITENSLFADLDLARSIVSSLKNQGIRIALDDFGTGYSSLSHLRALPFDVIKIDRSFVSSLSRDRESRAIVRAVSTLAEALDIPVTVEGVETAKTHAAVLEMGCRFGQGWYFGKAMSADQAEQLLRQPISLDESDRDTDDDVAANG</sequence>
<reference evidence="5" key="1">
    <citation type="submission" date="2022-06" db="EMBL/GenBank/DDBJ databases">
        <title>Sphingomicrobium sedimins sp. nov., a marine bacterium isolated from tidal flat.</title>
        <authorList>
            <person name="Kim C.-H."/>
            <person name="Yoo Y."/>
            <person name="Kim J.-J."/>
        </authorList>
    </citation>
    <scope>NUCLEOTIDE SEQUENCE</scope>
    <source>
        <strain evidence="5">GRR-S6-50</strain>
    </source>
</reference>
<dbReference type="InterPro" id="IPR000160">
    <property type="entry name" value="GGDEF_dom"/>
</dbReference>
<accession>A0A9X2EG27</accession>
<dbReference type="SMART" id="SM00267">
    <property type="entry name" value="GGDEF"/>
    <property type="match status" value="1"/>
</dbReference>
<dbReference type="Gene3D" id="3.30.70.270">
    <property type="match status" value="1"/>
</dbReference>
<feature type="domain" description="GGDEF" evidence="4">
    <location>
        <begin position="130"/>
        <end position="262"/>
    </location>
</feature>
<keyword evidence="2" id="KW-0812">Transmembrane</keyword>
<dbReference type="InterPro" id="IPR001633">
    <property type="entry name" value="EAL_dom"/>
</dbReference>
<feature type="transmembrane region" description="Helical" evidence="2">
    <location>
        <begin position="58"/>
        <end position="79"/>
    </location>
</feature>
<dbReference type="InterPro" id="IPR035919">
    <property type="entry name" value="EAL_sf"/>
</dbReference>
<evidence type="ECO:0000256" key="2">
    <source>
        <dbReference type="SAM" id="Phobius"/>
    </source>
</evidence>
<protein>
    <submittedName>
        <fullName evidence="5">Bifunctional diguanylate cyclase/phosphodiesterase</fullName>
    </submittedName>
</protein>
<dbReference type="Pfam" id="PF00990">
    <property type="entry name" value="GGDEF"/>
    <property type="match status" value="1"/>
</dbReference>
<dbReference type="InterPro" id="IPR043128">
    <property type="entry name" value="Rev_trsase/Diguanyl_cyclase"/>
</dbReference>
<dbReference type="SMART" id="SM00052">
    <property type="entry name" value="EAL"/>
    <property type="match status" value="1"/>
</dbReference>
<feature type="region of interest" description="Disordered" evidence="1">
    <location>
        <begin position="520"/>
        <end position="539"/>
    </location>
</feature>
<evidence type="ECO:0000259" key="4">
    <source>
        <dbReference type="PROSITE" id="PS50887"/>
    </source>
</evidence>
<feature type="domain" description="EAL" evidence="3">
    <location>
        <begin position="272"/>
        <end position="522"/>
    </location>
</feature>
<dbReference type="AlphaFoldDB" id="A0A9X2EG27"/>
<keyword evidence="2" id="KW-1133">Transmembrane helix</keyword>
<dbReference type="SUPFAM" id="SSF141868">
    <property type="entry name" value="EAL domain-like"/>
    <property type="match status" value="1"/>
</dbReference>
<name>A0A9X2EG27_9SPHN</name>
<dbReference type="CDD" id="cd01949">
    <property type="entry name" value="GGDEF"/>
    <property type="match status" value="1"/>
</dbReference>
<gene>
    <name evidence="5" type="ORF">NDO55_05905</name>
</gene>